<keyword evidence="5 6" id="KW-0804">Transcription</keyword>
<dbReference type="NCBIfam" id="TIGR02937">
    <property type="entry name" value="sigma70-ECF"/>
    <property type="match status" value="1"/>
</dbReference>
<evidence type="ECO:0000256" key="1">
    <source>
        <dbReference type="ARBA" id="ARBA00010641"/>
    </source>
</evidence>
<evidence type="ECO:0000256" key="3">
    <source>
        <dbReference type="ARBA" id="ARBA00023082"/>
    </source>
</evidence>
<dbReference type="GO" id="GO:0006352">
    <property type="term" value="P:DNA-templated transcription initiation"/>
    <property type="evidence" value="ECO:0007669"/>
    <property type="project" value="InterPro"/>
</dbReference>
<dbReference type="InterPro" id="IPR013324">
    <property type="entry name" value="RNA_pol_sigma_r3/r4-like"/>
</dbReference>
<organism evidence="9 10">
    <name type="scientific">Sphingobacterium spiritivorum</name>
    <name type="common">Flavobacterium spiritivorum</name>
    <dbReference type="NCBI Taxonomy" id="258"/>
    <lineage>
        <taxon>Bacteria</taxon>
        <taxon>Pseudomonadati</taxon>
        <taxon>Bacteroidota</taxon>
        <taxon>Sphingobacteriia</taxon>
        <taxon>Sphingobacteriales</taxon>
        <taxon>Sphingobacteriaceae</taxon>
        <taxon>Sphingobacterium</taxon>
    </lineage>
</organism>
<evidence type="ECO:0000313" key="9">
    <source>
        <dbReference type="EMBL" id="SUJ21051.1"/>
    </source>
</evidence>
<evidence type="ECO:0000256" key="4">
    <source>
        <dbReference type="ARBA" id="ARBA00023125"/>
    </source>
</evidence>
<dbReference type="EMBL" id="UGYW01000002">
    <property type="protein sequence ID" value="SUJ21051.1"/>
    <property type="molecule type" value="Genomic_DNA"/>
</dbReference>
<dbReference type="InterPro" id="IPR039425">
    <property type="entry name" value="RNA_pol_sigma-70-like"/>
</dbReference>
<dbReference type="PANTHER" id="PTHR43133">
    <property type="entry name" value="RNA POLYMERASE ECF-TYPE SIGMA FACTO"/>
    <property type="match status" value="1"/>
</dbReference>
<dbReference type="Pfam" id="PF08281">
    <property type="entry name" value="Sigma70_r4_2"/>
    <property type="match status" value="1"/>
</dbReference>
<evidence type="ECO:0000256" key="6">
    <source>
        <dbReference type="RuleBase" id="RU000716"/>
    </source>
</evidence>
<dbReference type="SUPFAM" id="SSF88659">
    <property type="entry name" value="Sigma3 and sigma4 domains of RNA polymerase sigma factors"/>
    <property type="match status" value="1"/>
</dbReference>
<dbReference type="InterPro" id="IPR014284">
    <property type="entry name" value="RNA_pol_sigma-70_dom"/>
</dbReference>
<reference evidence="9 10" key="1">
    <citation type="submission" date="2018-06" db="EMBL/GenBank/DDBJ databases">
        <authorList>
            <consortium name="Pathogen Informatics"/>
            <person name="Doyle S."/>
        </authorList>
    </citation>
    <scope>NUCLEOTIDE SEQUENCE [LARGE SCALE GENOMIC DNA]</scope>
    <source>
        <strain evidence="9 10">NCTC11388</strain>
    </source>
</reference>
<evidence type="ECO:0000259" key="7">
    <source>
        <dbReference type="Pfam" id="PF04542"/>
    </source>
</evidence>
<dbReference type="CDD" id="cd06171">
    <property type="entry name" value="Sigma70_r4"/>
    <property type="match status" value="1"/>
</dbReference>
<dbReference type="InterPro" id="IPR013325">
    <property type="entry name" value="RNA_pol_sigma_r2"/>
</dbReference>
<dbReference type="SUPFAM" id="SSF88946">
    <property type="entry name" value="Sigma2 domain of RNA polymerase sigma factors"/>
    <property type="match status" value="1"/>
</dbReference>
<dbReference type="Gene3D" id="1.10.1740.10">
    <property type="match status" value="1"/>
</dbReference>
<keyword evidence="4 6" id="KW-0238">DNA-binding</keyword>
<feature type="domain" description="RNA polymerase sigma factor 70 region 4 type 2" evidence="8">
    <location>
        <begin position="125"/>
        <end position="176"/>
    </location>
</feature>
<dbReference type="RefSeq" id="WP_115170722.1">
    <property type="nucleotide sequence ID" value="NZ_UGYW01000002.1"/>
</dbReference>
<dbReference type="InterPro" id="IPR013249">
    <property type="entry name" value="RNA_pol_sigma70_r4_t2"/>
</dbReference>
<dbReference type="PROSITE" id="PS01063">
    <property type="entry name" value="SIGMA70_ECF"/>
    <property type="match status" value="1"/>
</dbReference>
<evidence type="ECO:0000256" key="5">
    <source>
        <dbReference type="ARBA" id="ARBA00023163"/>
    </source>
</evidence>
<keyword evidence="3 6" id="KW-0731">Sigma factor</keyword>
<dbReference type="AlphaFoldDB" id="A0A380CI94"/>
<evidence type="ECO:0000313" key="10">
    <source>
        <dbReference type="Proteomes" id="UP000254893"/>
    </source>
</evidence>
<keyword evidence="2 6" id="KW-0805">Transcription regulation</keyword>
<sequence length="184" mass="21843">MITKPFFDEDQLLAKIAEKDHFAFKILYEKYYELIFKFSFRLLQCESCAEEVIQDTMLQIWQLGDKLRTINNIEAFIKTIARRRAIDQLRIQQQSFVTQKGLLSMFNPLELSSNESFSLESAYLALEKGIEKLPNQQRLVYQLCYQQGLKYQEVADRLHISHGTVQTHMKLALKFLREYIRQYS</sequence>
<evidence type="ECO:0000259" key="8">
    <source>
        <dbReference type="Pfam" id="PF08281"/>
    </source>
</evidence>
<evidence type="ECO:0000256" key="2">
    <source>
        <dbReference type="ARBA" id="ARBA00023015"/>
    </source>
</evidence>
<protein>
    <recommendedName>
        <fullName evidence="6">RNA polymerase sigma factor</fullName>
    </recommendedName>
</protein>
<accession>A0A380CI94</accession>
<name>A0A380CI94_SPHSI</name>
<dbReference type="GO" id="GO:0003677">
    <property type="term" value="F:DNA binding"/>
    <property type="evidence" value="ECO:0007669"/>
    <property type="project" value="UniProtKB-KW"/>
</dbReference>
<dbReference type="InterPro" id="IPR007627">
    <property type="entry name" value="RNA_pol_sigma70_r2"/>
</dbReference>
<proteinExistence type="inferred from homology"/>
<comment type="similarity">
    <text evidence="1 6">Belongs to the sigma-70 factor family. ECF subfamily.</text>
</comment>
<dbReference type="PANTHER" id="PTHR43133:SF8">
    <property type="entry name" value="RNA POLYMERASE SIGMA FACTOR HI_1459-RELATED"/>
    <property type="match status" value="1"/>
</dbReference>
<dbReference type="Pfam" id="PF04542">
    <property type="entry name" value="Sigma70_r2"/>
    <property type="match status" value="1"/>
</dbReference>
<feature type="domain" description="RNA polymerase sigma-70 region 2" evidence="7">
    <location>
        <begin position="27"/>
        <end position="93"/>
    </location>
</feature>
<dbReference type="Gene3D" id="1.10.10.10">
    <property type="entry name" value="Winged helix-like DNA-binding domain superfamily/Winged helix DNA-binding domain"/>
    <property type="match status" value="1"/>
</dbReference>
<gene>
    <name evidence="9" type="primary">sigK_2</name>
    <name evidence="9" type="ORF">NCTC11388_03088</name>
</gene>
<dbReference type="Proteomes" id="UP000254893">
    <property type="component" value="Unassembled WGS sequence"/>
</dbReference>
<dbReference type="GO" id="GO:0016987">
    <property type="term" value="F:sigma factor activity"/>
    <property type="evidence" value="ECO:0007669"/>
    <property type="project" value="UniProtKB-KW"/>
</dbReference>
<dbReference type="InterPro" id="IPR036388">
    <property type="entry name" value="WH-like_DNA-bd_sf"/>
</dbReference>
<dbReference type="InterPro" id="IPR000838">
    <property type="entry name" value="RNA_pol_sigma70_ECF_CS"/>
</dbReference>